<proteinExistence type="predicted"/>
<feature type="non-terminal residue" evidence="2">
    <location>
        <position position="46"/>
    </location>
</feature>
<dbReference type="Proteomes" id="UP001295469">
    <property type="component" value="Chromosome A03"/>
</dbReference>
<dbReference type="AlphaFoldDB" id="A0A816VVK3"/>
<sequence>MLWTASSCRLVLVLSILKMVRVRRLFVGLVAGQAFLDQQRRFLKFF</sequence>
<protein>
    <submittedName>
        <fullName evidence="2">(rape) hypothetical protein</fullName>
    </submittedName>
</protein>
<reference evidence="2" key="1">
    <citation type="submission" date="2021-01" db="EMBL/GenBank/DDBJ databases">
        <authorList>
            <consortium name="Genoscope - CEA"/>
            <person name="William W."/>
        </authorList>
    </citation>
    <scope>NUCLEOTIDE SEQUENCE</scope>
</reference>
<dbReference type="EMBL" id="HG994357">
    <property type="protein sequence ID" value="CAF2125723.1"/>
    <property type="molecule type" value="Genomic_DNA"/>
</dbReference>
<name>A0A816VVK3_BRANA</name>
<gene>
    <name evidence="2" type="ORF">DARMORV10_A03P31510.1</name>
</gene>
<keyword evidence="1" id="KW-0732">Signal</keyword>
<feature type="chain" id="PRO_5032631918" evidence="1">
    <location>
        <begin position="23"/>
        <end position="46"/>
    </location>
</feature>
<evidence type="ECO:0000256" key="1">
    <source>
        <dbReference type="SAM" id="SignalP"/>
    </source>
</evidence>
<accession>A0A816VVK3</accession>
<organism evidence="2">
    <name type="scientific">Brassica napus</name>
    <name type="common">Rape</name>
    <dbReference type="NCBI Taxonomy" id="3708"/>
    <lineage>
        <taxon>Eukaryota</taxon>
        <taxon>Viridiplantae</taxon>
        <taxon>Streptophyta</taxon>
        <taxon>Embryophyta</taxon>
        <taxon>Tracheophyta</taxon>
        <taxon>Spermatophyta</taxon>
        <taxon>Magnoliopsida</taxon>
        <taxon>eudicotyledons</taxon>
        <taxon>Gunneridae</taxon>
        <taxon>Pentapetalae</taxon>
        <taxon>rosids</taxon>
        <taxon>malvids</taxon>
        <taxon>Brassicales</taxon>
        <taxon>Brassicaceae</taxon>
        <taxon>Brassiceae</taxon>
        <taxon>Brassica</taxon>
    </lineage>
</organism>
<evidence type="ECO:0000313" key="2">
    <source>
        <dbReference type="EMBL" id="CAF2125723.1"/>
    </source>
</evidence>
<feature type="signal peptide" evidence="1">
    <location>
        <begin position="1"/>
        <end position="22"/>
    </location>
</feature>